<proteinExistence type="predicted"/>
<dbReference type="AlphaFoldDB" id="A0A5B7ITL6"/>
<sequence>MVCEQKVAMEVVCTNIDNHQLLESSPWCWYWLPLSHSLPLRSTKRLTCITAPLNNVFSPLNTLPTLVQYTRLCLTAANFDPLLHKLQWSHQ</sequence>
<dbReference type="Proteomes" id="UP000324222">
    <property type="component" value="Unassembled WGS sequence"/>
</dbReference>
<comment type="caution">
    <text evidence="1">The sequence shown here is derived from an EMBL/GenBank/DDBJ whole genome shotgun (WGS) entry which is preliminary data.</text>
</comment>
<reference evidence="1 2" key="1">
    <citation type="submission" date="2019-05" db="EMBL/GenBank/DDBJ databases">
        <title>Another draft genome of Portunus trituberculatus and its Hox gene families provides insights of decapod evolution.</title>
        <authorList>
            <person name="Jeong J.-H."/>
            <person name="Song I."/>
            <person name="Kim S."/>
            <person name="Choi T."/>
            <person name="Kim D."/>
            <person name="Ryu S."/>
            <person name="Kim W."/>
        </authorList>
    </citation>
    <scope>NUCLEOTIDE SEQUENCE [LARGE SCALE GENOMIC DNA]</scope>
    <source>
        <tissue evidence="1">Muscle</tissue>
    </source>
</reference>
<keyword evidence="2" id="KW-1185">Reference proteome</keyword>
<dbReference type="EMBL" id="VSRR010066433">
    <property type="protein sequence ID" value="MPC84787.1"/>
    <property type="molecule type" value="Genomic_DNA"/>
</dbReference>
<gene>
    <name evidence="1" type="ORF">E2C01_079537</name>
</gene>
<accession>A0A5B7ITL6</accession>
<protein>
    <submittedName>
        <fullName evidence="1">Uncharacterized protein</fullName>
    </submittedName>
</protein>
<name>A0A5B7ITL6_PORTR</name>
<evidence type="ECO:0000313" key="2">
    <source>
        <dbReference type="Proteomes" id="UP000324222"/>
    </source>
</evidence>
<evidence type="ECO:0000313" key="1">
    <source>
        <dbReference type="EMBL" id="MPC84787.1"/>
    </source>
</evidence>
<organism evidence="1 2">
    <name type="scientific">Portunus trituberculatus</name>
    <name type="common">Swimming crab</name>
    <name type="synonym">Neptunus trituberculatus</name>
    <dbReference type="NCBI Taxonomy" id="210409"/>
    <lineage>
        <taxon>Eukaryota</taxon>
        <taxon>Metazoa</taxon>
        <taxon>Ecdysozoa</taxon>
        <taxon>Arthropoda</taxon>
        <taxon>Crustacea</taxon>
        <taxon>Multicrustacea</taxon>
        <taxon>Malacostraca</taxon>
        <taxon>Eumalacostraca</taxon>
        <taxon>Eucarida</taxon>
        <taxon>Decapoda</taxon>
        <taxon>Pleocyemata</taxon>
        <taxon>Brachyura</taxon>
        <taxon>Eubrachyura</taxon>
        <taxon>Portunoidea</taxon>
        <taxon>Portunidae</taxon>
        <taxon>Portuninae</taxon>
        <taxon>Portunus</taxon>
    </lineage>
</organism>